<dbReference type="AlphaFoldDB" id="A0A6V8MFT6"/>
<evidence type="ECO:0000313" key="2">
    <source>
        <dbReference type="Proteomes" id="UP000556026"/>
    </source>
</evidence>
<dbReference type="EMBL" id="BLXX01000002">
    <property type="protein sequence ID" value="GFO58870.1"/>
    <property type="molecule type" value="Genomic_DNA"/>
</dbReference>
<dbReference type="RefSeq" id="WP_183353714.1">
    <property type="nucleotide sequence ID" value="NZ_BLXX01000002.1"/>
</dbReference>
<accession>A0A6V8MFT6</accession>
<name>A0A6V8MFT6_9BACT</name>
<dbReference type="GO" id="GO:0009055">
    <property type="term" value="F:electron transfer activity"/>
    <property type="evidence" value="ECO:0007669"/>
    <property type="project" value="InterPro"/>
</dbReference>
<dbReference type="SUPFAM" id="SSF46626">
    <property type="entry name" value="Cytochrome c"/>
    <property type="match status" value="1"/>
</dbReference>
<reference evidence="2" key="1">
    <citation type="submission" date="2020-06" db="EMBL/GenBank/DDBJ databases">
        <title>Draft genomic sequence of Geomonas sp. Red330.</title>
        <authorList>
            <person name="Itoh H."/>
            <person name="Zhenxing X."/>
            <person name="Ushijima N."/>
            <person name="Masuda Y."/>
            <person name="Shiratori Y."/>
            <person name="Senoo K."/>
        </authorList>
    </citation>
    <scope>NUCLEOTIDE SEQUENCE [LARGE SCALE GENOMIC DNA]</scope>
    <source>
        <strain evidence="2">Red330</strain>
    </source>
</reference>
<comment type="caution">
    <text evidence="1">The sequence shown here is derived from an EMBL/GenBank/DDBJ whole genome shotgun (WGS) entry which is preliminary data.</text>
</comment>
<evidence type="ECO:0000313" key="1">
    <source>
        <dbReference type="EMBL" id="GFO58870.1"/>
    </source>
</evidence>
<gene>
    <name evidence="1" type="ORF">GMST_11950</name>
</gene>
<keyword evidence="2" id="KW-1185">Reference proteome</keyword>
<protein>
    <recommendedName>
        <fullName evidence="3">Cytochrome c domain-containing protein</fullName>
    </recommendedName>
</protein>
<dbReference type="GO" id="GO:0020037">
    <property type="term" value="F:heme binding"/>
    <property type="evidence" value="ECO:0007669"/>
    <property type="project" value="InterPro"/>
</dbReference>
<sequence>MKKLIPLLLLPPLLVAGLMFFVLYEGPRMRSQHHIREFQMNLPSVPAGTQPALFVDRLPTPAETARLTNPLPATADNLDRARVYYTYYCVFCHGDSGAGDGPVGQSYIPRPADLRNTHTASLRDGEVLRAMLTGIGHEPVLQHVVPPEHRWYLALLVRSLARP</sequence>
<dbReference type="InterPro" id="IPR036909">
    <property type="entry name" value="Cyt_c-like_dom_sf"/>
</dbReference>
<dbReference type="Gene3D" id="1.10.760.10">
    <property type="entry name" value="Cytochrome c-like domain"/>
    <property type="match status" value="1"/>
</dbReference>
<dbReference type="Proteomes" id="UP000556026">
    <property type="component" value="Unassembled WGS sequence"/>
</dbReference>
<evidence type="ECO:0008006" key="3">
    <source>
        <dbReference type="Google" id="ProtNLM"/>
    </source>
</evidence>
<proteinExistence type="predicted"/>
<organism evidence="1 2">
    <name type="scientific">Geomonas silvestris</name>
    <dbReference type="NCBI Taxonomy" id="2740184"/>
    <lineage>
        <taxon>Bacteria</taxon>
        <taxon>Pseudomonadati</taxon>
        <taxon>Thermodesulfobacteriota</taxon>
        <taxon>Desulfuromonadia</taxon>
        <taxon>Geobacterales</taxon>
        <taxon>Geobacteraceae</taxon>
        <taxon>Geomonas</taxon>
    </lineage>
</organism>